<dbReference type="EMBL" id="CP075371">
    <property type="protein sequence ID" value="QVT79289.1"/>
    <property type="molecule type" value="Genomic_DNA"/>
</dbReference>
<proteinExistence type="predicted"/>
<evidence type="ECO:0000313" key="2">
    <source>
        <dbReference type="Proteomes" id="UP000679307"/>
    </source>
</evidence>
<evidence type="ECO:0000313" key="1">
    <source>
        <dbReference type="EMBL" id="QVT79289.1"/>
    </source>
</evidence>
<keyword evidence="2" id="KW-1185">Reference proteome</keyword>
<organism evidence="1 2">
    <name type="scientific">Nocardioides aquaticus</name>
    <dbReference type="NCBI Taxonomy" id="160826"/>
    <lineage>
        <taxon>Bacteria</taxon>
        <taxon>Bacillati</taxon>
        <taxon>Actinomycetota</taxon>
        <taxon>Actinomycetes</taxon>
        <taxon>Propionibacteriales</taxon>
        <taxon>Nocardioidaceae</taxon>
        <taxon>Nocardioides</taxon>
    </lineage>
</organism>
<dbReference type="Proteomes" id="UP000679307">
    <property type="component" value="Chromosome"/>
</dbReference>
<sequence>MFDDGPLRDCLHDHERAILDQHEDMDGTPFPSLAHASDAVERILTQLGIDWLYSSGLERKTRWGGDESNRVVTQVVGVAEGVTQEAVPRRWPAQ</sequence>
<reference evidence="1 2" key="1">
    <citation type="submission" date="2021-05" db="EMBL/GenBank/DDBJ databases">
        <title>Complete genome of Nocardioides aquaticus KCTC 9944T isolated from meromictic and hypersaline Ekho Lake, Antarctica.</title>
        <authorList>
            <person name="Hwang K."/>
            <person name="Kim K.M."/>
            <person name="Choe H."/>
        </authorList>
    </citation>
    <scope>NUCLEOTIDE SEQUENCE [LARGE SCALE GENOMIC DNA]</scope>
    <source>
        <strain evidence="1 2">KCTC 9944</strain>
    </source>
</reference>
<protein>
    <submittedName>
        <fullName evidence="1">Uncharacterized protein</fullName>
    </submittedName>
</protein>
<accession>A0ABX8EFN1</accession>
<name>A0ABX8EFN1_9ACTN</name>
<gene>
    <name evidence="1" type="ORF">ENKNEFLB_01670</name>
</gene>